<feature type="non-terminal residue" evidence="3">
    <location>
        <position position="1"/>
    </location>
</feature>
<feature type="region of interest" description="Disordered" evidence="1">
    <location>
        <begin position="250"/>
        <end position="294"/>
    </location>
</feature>
<dbReference type="KEGG" id="tng:GSTEN00004609G001"/>
<evidence type="ECO:0000256" key="1">
    <source>
        <dbReference type="SAM" id="MobiDB-lite"/>
    </source>
</evidence>
<reference evidence="3" key="2">
    <citation type="submission" date="2004-02" db="EMBL/GenBank/DDBJ databases">
        <authorList>
            <consortium name="Genoscope"/>
            <consortium name="Whitehead Institute Centre for Genome Research"/>
        </authorList>
    </citation>
    <scope>NUCLEOTIDE SEQUENCE</scope>
</reference>
<feature type="region of interest" description="Disordered" evidence="1">
    <location>
        <begin position="150"/>
        <end position="169"/>
    </location>
</feature>
<dbReference type="Pfam" id="PF00134">
    <property type="entry name" value="Cyclin_N"/>
    <property type="match status" value="1"/>
</dbReference>
<feature type="compositionally biased region" description="Basic and acidic residues" evidence="1">
    <location>
        <begin position="279"/>
        <end position="294"/>
    </location>
</feature>
<comment type="caution">
    <text evidence="3">The sequence shown here is derived from an EMBL/GenBank/DDBJ whole genome shotgun (WGS) entry which is preliminary data.</text>
</comment>
<dbReference type="AlphaFoldDB" id="Q4T9S3"/>
<sequence length="369" mass="39872">HARGMDAFKLMKELRLNYEQEVHYLPKKTGLSLIASSVQDDGRISAKCRDARVEDLWSLTSFFGYSTQTFVLAVNLLDRFLAMMRVRPSLLEHEQSPAVLFSSHVTPFSAFLPADPAQAPVVRQPQLPPHGGQGDGGGVQPHALRRADSHRAVPLHRLGPGAHGEDRRPEAQLQILRRHRLDLPAPVPPHRAVALGRQEGDSEPGTAGGSAQGLSVSDNLLFSQGRRLTQQLWCLCPGRPLTSLSACPAAVGPRPGPPEAGHRSRPLGGHAGDSLSHPETSEDRRQRAAAVERARGPVPVGLRLARVQQARPQAAAVDRVPAHRPEPAQLPERPGAAHHPRGRLGREREVSAAVATIGFILTQTADKAT</sequence>
<proteinExistence type="predicted"/>
<dbReference type="SUPFAM" id="SSF47954">
    <property type="entry name" value="Cyclin-like"/>
    <property type="match status" value="1"/>
</dbReference>
<evidence type="ECO:0000313" key="3">
    <source>
        <dbReference type="EMBL" id="CAF90359.1"/>
    </source>
</evidence>
<dbReference type="InterPro" id="IPR006671">
    <property type="entry name" value="Cyclin_N"/>
</dbReference>
<dbReference type="OrthoDB" id="769138at2759"/>
<accession>Q4T9S3</accession>
<dbReference type="Gene3D" id="1.10.472.10">
    <property type="entry name" value="Cyclin-like"/>
    <property type="match status" value="1"/>
</dbReference>
<dbReference type="InterPro" id="IPR036915">
    <property type="entry name" value="Cyclin-like_sf"/>
</dbReference>
<evidence type="ECO:0000259" key="2">
    <source>
        <dbReference type="Pfam" id="PF00134"/>
    </source>
</evidence>
<name>Q4T9S3_TETNG</name>
<dbReference type="EMBL" id="CAAE01007502">
    <property type="protein sequence ID" value="CAF90359.1"/>
    <property type="molecule type" value="Genomic_DNA"/>
</dbReference>
<gene>
    <name evidence="3" type="ORF">GSTENG00004609001</name>
</gene>
<protein>
    <submittedName>
        <fullName evidence="3">(spotted green pufferfish) hypothetical protein</fullName>
    </submittedName>
</protein>
<feature type="domain" description="Cyclin N-terminal" evidence="2">
    <location>
        <begin position="19"/>
        <end position="89"/>
    </location>
</feature>
<reference evidence="3" key="1">
    <citation type="journal article" date="2004" name="Nature">
        <title>Genome duplication in the teleost fish Tetraodon nigroviridis reveals the early vertebrate proto-karyotype.</title>
        <authorList>
            <person name="Jaillon O."/>
            <person name="Aury J.-M."/>
            <person name="Brunet F."/>
            <person name="Petit J.-L."/>
            <person name="Stange-Thomann N."/>
            <person name="Mauceli E."/>
            <person name="Bouneau L."/>
            <person name="Fischer C."/>
            <person name="Ozouf-Costaz C."/>
            <person name="Bernot A."/>
            <person name="Nicaud S."/>
            <person name="Jaffe D."/>
            <person name="Fisher S."/>
            <person name="Lutfalla G."/>
            <person name="Dossat C."/>
            <person name="Segurens B."/>
            <person name="Dasilva C."/>
            <person name="Salanoubat M."/>
            <person name="Levy M."/>
            <person name="Boudet N."/>
            <person name="Castellano S."/>
            <person name="Anthouard V."/>
            <person name="Jubin C."/>
            <person name="Castelli V."/>
            <person name="Katinka M."/>
            <person name="Vacherie B."/>
            <person name="Biemont C."/>
            <person name="Skalli Z."/>
            <person name="Cattolico L."/>
            <person name="Poulain J."/>
            <person name="De Berardinis V."/>
            <person name="Cruaud C."/>
            <person name="Duprat S."/>
            <person name="Brottier P."/>
            <person name="Coutanceau J.-P."/>
            <person name="Gouzy J."/>
            <person name="Parra G."/>
            <person name="Lardier G."/>
            <person name="Chapple C."/>
            <person name="McKernan K.J."/>
            <person name="McEwan P."/>
            <person name="Bosak S."/>
            <person name="Kellis M."/>
            <person name="Volff J.-N."/>
            <person name="Guigo R."/>
            <person name="Zody M.C."/>
            <person name="Mesirov J."/>
            <person name="Lindblad-Toh K."/>
            <person name="Birren B."/>
            <person name="Nusbaum C."/>
            <person name="Kahn D."/>
            <person name="Robinson-Rechavi M."/>
            <person name="Laudet V."/>
            <person name="Schachter V."/>
            <person name="Quetier F."/>
            <person name="Saurin W."/>
            <person name="Scarpelli C."/>
            <person name="Wincker P."/>
            <person name="Lander E.S."/>
            <person name="Weissenbach J."/>
            <person name="Roest Crollius H."/>
        </authorList>
    </citation>
    <scope>NUCLEOTIDE SEQUENCE [LARGE SCALE GENOMIC DNA]</scope>
</reference>
<feature type="region of interest" description="Disordered" evidence="1">
    <location>
        <begin position="313"/>
        <end position="343"/>
    </location>
</feature>
<organism evidence="3">
    <name type="scientific">Tetraodon nigroviridis</name>
    <name type="common">Spotted green pufferfish</name>
    <name type="synonym">Chelonodon nigroviridis</name>
    <dbReference type="NCBI Taxonomy" id="99883"/>
    <lineage>
        <taxon>Eukaryota</taxon>
        <taxon>Metazoa</taxon>
        <taxon>Chordata</taxon>
        <taxon>Craniata</taxon>
        <taxon>Vertebrata</taxon>
        <taxon>Euteleostomi</taxon>
        <taxon>Actinopterygii</taxon>
        <taxon>Neopterygii</taxon>
        <taxon>Teleostei</taxon>
        <taxon>Neoteleostei</taxon>
        <taxon>Acanthomorphata</taxon>
        <taxon>Eupercaria</taxon>
        <taxon>Tetraodontiformes</taxon>
        <taxon>Tetradontoidea</taxon>
        <taxon>Tetraodontidae</taxon>
        <taxon>Tetraodon</taxon>
    </lineage>
</organism>